<protein>
    <submittedName>
        <fullName evidence="2">Uncharacterized protein</fullName>
    </submittedName>
</protein>
<accession>A0A8R7PRP8</accession>
<evidence type="ECO:0000313" key="2">
    <source>
        <dbReference type="EnsemblPlants" id="TuG1812G0300002540.01.T04"/>
    </source>
</evidence>
<dbReference type="EnsemblPlants" id="TuG1812G0300002540.01.T04">
    <property type="protein sequence ID" value="TuG1812G0300002540.01.T04"/>
    <property type="gene ID" value="TuG1812G0300002540.01"/>
</dbReference>
<dbReference type="PRINTS" id="PR01217">
    <property type="entry name" value="PRICHEXTENSN"/>
</dbReference>
<feature type="compositionally biased region" description="Pro residues" evidence="1">
    <location>
        <begin position="1"/>
        <end position="19"/>
    </location>
</feature>
<keyword evidence="3" id="KW-1185">Reference proteome</keyword>
<dbReference type="Proteomes" id="UP000015106">
    <property type="component" value="Chromosome 3"/>
</dbReference>
<feature type="compositionally biased region" description="Pro residues" evidence="1">
    <location>
        <begin position="79"/>
        <end position="91"/>
    </location>
</feature>
<reference evidence="3" key="1">
    <citation type="journal article" date="2013" name="Nature">
        <title>Draft genome of the wheat A-genome progenitor Triticum urartu.</title>
        <authorList>
            <person name="Ling H.Q."/>
            <person name="Zhao S."/>
            <person name="Liu D."/>
            <person name="Wang J."/>
            <person name="Sun H."/>
            <person name="Zhang C."/>
            <person name="Fan H."/>
            <person name="Li D."/>
            <person name="Dong L."/>
            <person name="Tao Y."/>
            <person name="Gao C."/>
            <person name="Wu H."/>
            <person name="Li Y."/>
            <person name="Cui Y."/>
            <person name="Guo X."/>
            <person name="Zheng S."/>
            <person name="Wang B."/>
            <person name="Yu K."/>
            <person name="Liang Q."/>
            <person name="Yang W."/>
            <person name="Lou X."/>
            <person name="Chen J."/>
            <person name="Feng M."/>
            <person name="Jian J."/>
            <person name="Zhang X."/>
            <person name="Luo G."/>
            <person name="Jiang Y."/>
            <person name="Liu J."/>
            <person name="Wang Z."/>
            <person name="Sha Y."/>
            <person name="Zhang B."/>
            <person name="Wu H."/>
            <person name="Tang D."/>
            <person name="Shen Q."/>
            <person name="Xue P."/>
            <person name="Zou S."/>
            <person name="Wang X."/>
            <person name="Liu X."/>
            <person name="Wang F."/>
            <person name="Yang Y."/>
            <person name="An X."/>
            <person name="Dong Z."/>
            <person name="Zhang K."/>
            <person name="Zhang X."/>
            <person name="Luo M.C."/>
            <person name="Dvorak J."/>
            <person name="Tong Y."/>
            <person name="Wang J."/>
            <person name="Yang H."/>
            <person name="Li Z."/>
            <person name="Wang D."/>
            <person name="Zhang A."/>
            <person name="Wang J."/>
        </authorList>
    </citation>
    <scope>NUCLEOTIDE SEQUENCE</scope>
    <source>
        <strain evidence="3">cv. G1812</strain>
    </source>
</reference>
<proteinExistence type="predicted"/>
<dbReference type="Gramene" id="TuG1812G0300002540.01.T04">
    <property type="protein sequence ID" value="TuG1812G0300002540.01.T04"/>
    <property type="gene ID" value="TuG1812G0300002540.01"/>
</dbReference>
<feature type="region of interest" description="Disordered" evidence="1">
    <location>
        <begin position="1"/>
        <end position="116"/>
    </location>
</feature>
<evidence type="ECO:0000256" key="1">
    <source>
        <dbReference type="SAM" id="MobiDB-lite"/>
    </source>
</evidence>
<feature type="compositionally biased region" description="Low complexity" evidence="1">
    <location>
        <begin position="39"/>
        <end position="56"/>
    </location>
</feature>
<organism evidence="2 3">
    <name type="scientific">Triticum urartu</name>
    <name type="common">Red wild einkorn</name>
    <name type="synonym">Crithodium urartu</name>
    <dbReference type="NCBI Taxonomy" id="4572"/>
    <lineage>
        <taxon>Eukaryota</taxon>
        <taxon>Viridiplantae</taxon>
        <taxon>Streptophyta</taxon>
        <taxon>Embryophyta</taxon>
        <taxon>Tracheophyta</taxon>
        <taxon>Spermatophyta</taxon>
        <taxon>Magnoliopsida</taxon>
        <taxon>Liliopsida</taxon>
        <taxon>Poales</taxon>
        <taxon>Poaceae</taxon>
        <taxon>BOP clade</taxon>
        <taxon>Pooideae</taxon>
        <taxon>Triticodae</taxon>
        <taxon>Triticeae</taxon>
        <taxon>Triticinae</taxon>
        <taxon>Triticum</taxon>
    </lineage>
</organism>
<feature type="compositionally biased region" description="Pro residues" evidence="1">
    <location>
        <begin position="29"/>
        <end position="38"/>
    </location>
</feature>
<name>A0A8R7PRP8_TRIUA</name>
<evidence type="ECO:0000313" key="3">
    <source>
        <dbReference type="Proteomes" id="UP000015106"/>
    </source>
</evidence>
<sequence>PRPPLVPAPTPNPAPPFLPQSPLLLLLPQSPPSPPPSPFLVGAPSPLHLVPPSSHSATSALLHPAAPRTIDEVRTAVPSDPPTRSPRPPDQAPSASSPSCRRSQSSPATPAAIASSHKMQARLMDCILFG</sequence>
<dbReference type="AlphaFoldDB" id="A0A8R7PRP8"/>
<reference evidence="2" key="2">
    <citation type="submission" date="2018-03" db="EMBL/GenBank/DDBJ databases">
        <title>The Triticum urartu genome reveals the dynamic nature of wheat genome evolution.</title>
        <authorList>
            <person name="Ling H."/>
            <person name="Ma B."/>
            <person name="Shi X."/>
            <person name="Liu H."/>
            <person name="Dong L."/>
            <person name="Sun H."/>
            <person name="Cao Y."/>
            <person name="Gao Q."/>
            <person name="Zheng S."/>
            <person name="Li Y."/>
            <person name="Yu Y."/>
            <person name="Du H."/>
            <person name="Qi M."/>
            <person name="Li Y."/>
            <person name="Yu H."/>
            <person name="Cui Y."/>
            <person name="Wang N."/>
            <person name="Chen C."/>
            <person name="Wu H."/>
            <person name="Zhao Y."/>
            <person name="Zhang J."/>
            <person name="Li Y."/>
            <person name="Zhou W."/>
            <person name="Zhang B."/>
            <person name="Hu W."/>
            <person name="Eijk M."/>
            <person name="Tang J."/>
            <person name="Witsenboer H."/>
            <person name="Zhao S."/>
            <person name="Li Z."/>
            <person name="Zhang A."/>
            <person name="Wang D."/>
            <person name="Liang C."/>
        </authorList>
    </citation>
    <scope>NUCLEOTIDE SEQUENCE [LARGE SCALE GENOMIC DNA]</scope>
    <source>
        <strain evidence="2">cv. G1812</strain>
    </source>
</reference>
<feature type="compositionally biased region" description="Low complexity" evidence="1">
    <location>
        <begin position="92"/>
        <end position="116"/>
    </location>
</feature>
<reference evidence="2" key="3">
    <citation type="submission" date="2022-06" db="UniProtKB">
        <authorList>
            <consortium name="EnsemblPlants"/>
        </authorList>
    </citation>
    <scope>IDENTIFICATION</scope>
</reference>